<name>A0A397G8A2_9GLOM</name>
<gene>
    <name evidence="2" type="ORF">Glove_688g38</name>
</gene>
<dbReference type="EMBL" id="PQFF01000554">
    <property type="protein sequence ID" value="RHZ45173.1"/>
    <property type="molecule type" value="Genomic_DNA"/>
</dbReference>
<sequence length="97" mass="11136">MSTITTKCLLSEASQQLRQELGKFSNNHLVQVNKEINQISSGLSKIDNNVENVRDNIKTMEKDLKYIKNEVFKLDPSFIPVINLINKDILIEAKYVK</sequence>
<organism evidence="2 3">
    <name type="scientific">Diversispora epigaea</name>
    <dbReference type="NCBI Taxonomy" id="1348612"/>
    <lineage>
        <taxon>Eukaryota</taxon>
        <taxon>Fungi</taxon>
        <taxon>Fungi incertae sedis</taxon>
        <taxon>Mucoromycota</taxon>
        <taxon>Glomeromycotina</taxon>
        <taxon>Glomeromycetes</taxon>
        <taxon>Diversisporales</taxon>
        <taxon>Diversisporaceae</taxon>
        <taxon>Diversispora</taxon>
    </lineage>
</organism>
<dbReference type="AlphaFoldDB" id="A0A397G8A2"/>
<dbReference type="Gene3D" id="1.20.5.1070">
    <property type="entry name" value="Head and neck region of the ectodomain of NDV fusion glycoprotein"/>
    <property type="match status" value="1"/>
</dbReference>
<dbReference type="OrthoDB" id="2357911at2759"/>
<reference evidence="2 3" key="1">
    <citation type="submission" date="2018-08" db="EMBL/GenBank/DDBJ databases">
        <title>Genome and evolution of the arbuscular mycorrhizal fungus Diversispora epigaea (formerly Glomus versiforme) and its bacterial endosymbionts.</title>
        <authorList>
            <person name="Sun X."/>
            <person name="Fei Z."/>
            <person name="Harrison M."/>
        </authorList>
    </citation>
    <scope>NUCLEOTIDE SEQUENCE [LARGE SCALE GENOMIC DNA]</scope>
    <source>
        <strain evidence="2 3">IT104</strain>
    </source>
</reference>
<evidence type="ECO:0000313" key="3">
    <source>
        <dbReference type="Proteomes" id="UP000266861"/>
    </source>
</evidence>
<evidence type="ECO:0008006" key="4">
    <source>
        <dbReference type="Google" id="ProtNLM"/>
    </source>
</evidence>
<keyword evidence="1" id="KW-0175">Coiled coil</keyword>
<proteinExistence type="predicted"/>
<evidence type="ECO:0000256" key="1">
    <source>
        <dbReference type="SAM" id="Coils"/>
    </source>
</evidence>
<feature type="coiled-coil region" evidence="1">
    <location>
        <begin position="43"/>
        <end position="70"/>
    </location>
</feature>
<accession>A0A397G8A2</accession>
<evidence type="ECO:0000313" key="2">
    <source>
        <dbReference type="EMBL" id="RHZ45173.1"/>
    </source>
</evidence>
<keyword evidence="3" id="KW-1185">Reference proteome</keyword>
<protein>
    <recommendedName>
        <fullName evidence="4">t-SNARE coiled-coil homology domain-containing protein</fullName>
    </recommendedName>
</protein>
<dbReference type="Proteomes" id="UP000266861">
    <property type="component" value="Unassembled WGS sequence"/>
</dbReference>
<comment type="caution">
    <text evidence="2">The sequence shown here is derived from an EMBL/GenBank/DDBJ whole genome shotgun (WGS) entry which is preliminary data.</text>
</comment>